<feature type="region of interest" description="Disordered" evidence="1">
    <location>
        <begin position="99"/>
        <end position="148"/>
    </location>
</feature>
<reference evidence="2" key="1">
    <citation type="submission" date="2022-07" db="EMBL/GenBank/DDBJ databases">
        <authorList>
            <person name="Macas J."/>
            <person name="Novak P."/>
            <person name="Neumann P."/>
        </authorList>
    </citation>
    <scope>NUCLEOTIDE SEQUENCE</scope>
</reference>
<sequence length="148" mass="16193">MKTLIHESITTSNDLLYIHHSTPMDPKFLSGPSSSFSGINSLAENKSATAEQDEAGDYLDATLNYLSQMIMEEEDLENQPFMLSECMALQATEKHLSEVLKGTHNQPDGLSWGSHPSNSSSDSFLSPFEGGHGLVSRASGVEETEKER</sequence>
<accession>A0AAV0DV00</accession>
<comment type="caution">
    <text evidence="2">The sequence shown here is derived from an EMBL/GenBank/DDBJ whole genome shotgun (WGS) entry which is preliminary data.</text>
</comment>
<name>A0AAV0DV00_9ASTE</name>
<feature type="non-terminal residue" evidence="2">
    <location>
        <position position="148"/>
    </location>
</feature>
<feature type="compositionally biased region" description="Low complexity" evidence="1">
    <location>
        <begin position="111"/>
        <end position="126"/>
    </location>
</feature>
<keyword evidence="3" id="KW-1185">Reference proteome</keyword>
<gene>
    <name evidence="2" type="ORF">CEPIT_LOCUS18625</name>
</gene>
<evidence type="ECO:0000256" key="1">
    <source>
        <dbReference type="SAM" id="MobiDB-lite"/>
    </source>
</evidence>
<evidence type="ECO:0000313" key="3">
    <source>
        <dbReference type="Proteomes" id="UP001152523"/>
    </source>
</evidence>
<proteinExistence type="predicted"/>
<organism evidence="2 3">
    <name type="scientific">Cuscuta epithymum</name>
    <dbReference type="NCBI Taxonomy" id="186058"/>
    <lineage>
        <taxon>Eukaryota</taxon>
        <taxon>Viridiplantae</taxon>
        <taxon>Streptophyta</taxon>
        <taxon>Embryophyta</taxon>
        <taxon>Tracheophyta</taxon>
        <taxon>Spermatophyta</taxon>
        <taxon>Magnoliopsida</taxon>
        <taxon>eudicotyledons</taxon>
        <taxon>Gunneridae</taxon>
        <taxon>Pentapetalae</taxon>
        <taxon>asterids</taxon>
        <taxon>lamiids</taxon>
        <taxon>Solanales</taxon>
        <taxon>Convolvulaceae</taxon>
        <taxon>Cuscuteae</taxon>
        <taxon>Cuscuta</taxon>
        <taxon>Cuscuta subgen. Cuscuta</taxon>
    </lineage>
</organism>
<dbReference type="Proteomes" id="UP001152523">
    <property type="component" value="Unassembled WGS sequence"/>
</dbReference>
<dbReference type="EMBL" id="CAMAPF010000150">
    <property type="protein sequence ID" value="CAH9109211.1"/>
    <property type="molecule type" value="Genomic_DNA"/>
</dbReference>
<dbReference type="AlphaFoldDB" id="A0AAV0DV00"/>
<evidence type="ECO:0000313" key="2">
    <source>
        <dbReference type="EMBL" id="CAH9109211.1"/>
    </source>
</evidence>
<protein>
    <submittedName>
        <fullName evidence="2">Uncharacterized protein</fullName>
    </submittedName>
</protein>